<gene>
    <name evidence="1" type="ORF">Ocin01_07246</name>
</gene>
<sequence>MGNIPACGVILVAYCLIAVSLNIFTEALNLKDAEEGRCFQIPKSIIDKDINSTWMNSVPAWYIPLANRYEYYRIVMNHLGLGPEDEQFKGMSDEKLINKSCFKFWLHMYSSTGALYGFEKPGYSRVVVQLSRSNVIDMLTNPPMIGMARHYVTLTDYKTFVVLSNCWLESNQKSWEVVSTTKTLSSEALQMIEEHVKSLGFNPEQFMSLNYGNCNV</sequence>
<evidence type="ECO:0000313" key="1">
    <source>
        <dbReference type="EMBL" id="ODM99418.1"/>
    </source>
</evidence>
<name>A0A1D2N2D7_ORCCI</name>
<accession>A0A1D2N2D7</accession>
<keyword evidence="2" id="KW-1185">Reference proteome</keyword>
<reference evidence="1 2" key="1">
    <citation type="journal article" date="2016" name="Genome Biol. Evol.">
        <title>Gene Family Evolution Reflects Adaptation to Soil Environmental Stressors in the Genome of the Collembolan Orchesella cincta.</title>
        <authorList>
            <person name="Faddeeva-Vakhrusheva A."/>
            <person name="Derks M.F."/>
            <person name="Anvar S.Y."/>
            <person name="Agamennone V."/>
            <person name="Suring W."/>
            <person name="Smit S."/>
            <person name="van Straalen N.M."/>
            <person name="Roelofs D."/>
        </authorList>
    </citation>
    <scope>NUCLEOTIDE SEQUENCE [LARGE SCALE GENOMIC DNA]</scope>
    <source>
        <tissue evidence="1">Mixed pool</tissue>
    </source>
</reference>
<organism evidence="1 2">
    <name type="scientific">Orchesella cincta</name>
    <name type="common">Springtail</name>
    <name type="synonym">Podura cincta</name>
    <dbReference type="NCBI Taxonomy" id="48709"/>
    <lineage>
        <taxon>Eukaryota</taxon>
        <taxon>Metazoa</taxon>
        <taxon>Ecdysozoa</taxon>
        <taxon>Arthropoda</taxon>
        <taxon>Hexapoda</taxon>
        <taxon>Collembola</taxon>
        <taxon>Entomobryomorpha</taxon>
        <taxon>Entomobryoidea</taxon>
        <taxon>Orchesellidae</taxon>
        <taxon>Orchesellinae</taxon>
        <taxon>Orchesella</taxon>
    </lineage>
</organism>
<proteinExistence type="predicted"/>
<dbReference type="Gene3D" id="2.40.128.20">
    <property type="match status" value="1"/>
</dbReference>
<comment type="caution">
    <text evidence="1">The sequence shown here is derived from an EMBL/GenBank/DDBJ whole genome shotgun (WGS) entry which is preliminary data.</text>
</comment>
<dbReference type="SUPFAM" id="SSF50814">
    <property type="entry name" value="Lipocalins"/>
    <property type="match status" value="1"/>
</dbReference>
<dbReference type="InterPro" id="IPR012674">
    <property type="entry name" value="Calycin"/>
</dbReference>
<dbReference type="EMBL" id="LJIJ01000282">
    <property type="protein sequence ID" value="ODM99418.1"/>
    <property type="molecule type" value="Genomic_DNA"/>
</dbReference>
<evidence type="ECO:0000313" key="2">
    <source>
        <dbReference type="Proteomes" id="UP000094527"/>
    </source>
</evidence>
<dbReference type="Proteomes" id="UP000094527">
    <property type="component" value="Unassembled WGS sequence"/>
</dbReference>
<protein>
    <submittedName>
        <fullName evidence="1">Uncharacterized protein</fullName>
    </submittedName>
</protein>
<dbReference type="AlphaFoldDB" id="A0A1D2N2D7"/>